<dbReference type="PATRIC" id="fig|587753.9.peg.4097"/>
<dbReference type="EMBL" id="JSFK01000032">
    <property type="protein sequence ID" value="KHA70655.1"/>
    <property type="molecule type" value="Genomic_DNA"/>
</dbReference>
<dbReference type="AlphaFoldDB" id="A0A0A6D622"/>
<comment type="caution">
    <text evidence="1">The sequence shown here is derived from an EMBL/GenBank/DDBJ whole genome shotgun (WGS) entry which is preliminary data.</text>
</comment>
<evidence type="ECO:0000313" key="1">
    <source>
        <dbReference type="EMBL" id="KHA70655.1"/>
    </source>
</evidence>
<organism evidence="1 2">
    <name type="scientific">Pseudomonas chlororaphis</name>
    <dbReference type="NCBI Taxonomy" id="587753"/>
    <lineage>
        <taxon>Bacteria</taxon>
        <taxon>Pseudomonadati</taxon>
        <taxon>Pseudomonadota</taxon>
        <taxon>Gammaproteobacteria</taxon>
        <taxon>Pseudomonadales</taxon>
        <taxon>Pseudomonadaceae</taxon>
        <taxon>Pseudomonas</taxon>
    </lineage>
</organism>
<evidence type="ECO:0000313" key="2">
    <source>
        <dbReference type="Proteomes" id="UP000030564"/>
    </source>
</evidence>
<sequence length="94" mass="10942">MKRPDSVRGVLFFGYRQDTATPGIDQIPASLKASESHLGRRYQSSDLRERPVLSLWRLGLEYWRRCIEFGGNGDWEKLEKTLRDVVHHQAQSLE</sequence>
<gene>
    <name evidence="1" type="ORF">NZ35_24470</name>
</gene>
<protein>
    <submittedName>
        <fullName evidence="1">Uncharacterized protein</fullName>
    </submittedName>
</protein>
<dbReference type="Proteomes" id="UP000030564">
    <property type="component" value="Unassembled WGS sequence"/>
</dbReference>
<reference evidence="1 2" key="1">
    <citation type="submission" date="2014-10" db="EMBL/GenBank/DDBJ databases">
        <title>Draft genome sequence of Pseudomonas chlororaphis EA105.</title>
        <authorList>
            <person name="McCully L.M."/>
            <person name="Bitzer A.S."/>
            <person name="Spence C."/>
            <person name="Bais H."/>
            <person name="Silby M.W."/>
        </authorList>
    </citation>
    <scope>NUCLEOTIDE SEQUENCE [LARGE SCALE GENOMIC DNA]</scope>
    <source>
        <strain evidence="1 2">EA105</strain>
    </source>
</reference>
<accession>A0A0A6D622</accession>
<proteinExistence type="predicted"/>
<name>A0A0A6D622_9PSED</name>